<comment type="caution">
    <text evidence="12">The sequence shown here is derived from an EMBL/GenBank/DDBJ whole genome shotgun (WGS) entry which is preliminary data.</text>
</comment>
<evidence type="ECO:0000259" key="11">
    <source>
        <dbReference type="PROSITE" id="PS50262"/>
    </source>
</evidence>
<organism evidence="12 13">
    <name type="scientific">Elysia chlorotica</name>
    <name type="common">Eastern emerald elysia</name>
    <name type="synonym">Sea slug</name>
    <dbReference type="NCBI Taxonomy" id="188477"/>
    <lineage>
        <taxon>Eukaryota</taxon>
        <taxon>Metazoa</taxon>
        <taxon>Spiralia</taxon>
        <taxon>Lophotrochozoa</taxon>
        <taxon>Mollusca</taxon>
        <taxon>Gastropoda</taxon>
        <taxon>Heterobranchia</taxon>
        <taxon>Euthyneura</taxon>
        <taxon>Panpulmonata</taxon>
        <taxon>Sacoglossa</taxon>
        <taxon>Placobranchoidea</taxon>
        <taxon>Plakobranchidae</taxon>
        <taxon>Elysia</taxon>
    </lineage>
</organism>
<keyword evidence="5" id="KW-0297">G-protein coupled receptor</keyword>
<dbReference type="PANTHER" id="PTHR22752">
    <property type="entry name" value="G PROTEIN-COUPLED RECEPTOR"/>
    <property type="match status" value="1"/>
</dbReference>
<dbReference type="PRINTS" id="PR00237">
    <property type="entry name" value="GPCRRHODOPSN"/>
</dbReference>
<feature type="transmembrane region" description="Helical" evidence="10">
    <location>
        <begin position="527"/>
        <end position="553"/>
    </location>
</feature>
<dbReference type="InterPro" id="IPR017452">
    <property type="entry name" value="GPCR_Rhodpsn_7TM"/>
</dbReference>
<gene>
    <name evidence="12" type="ORF">EGW08_006229</name>
</gene>
<feature type="transmembrane region" description="Helical" evidence="10">
    <location>
        <begin position="495"/>
        <end position="515"/>
    </location>
</feature>
<evidence type="ECO:0000256" key="6">
    <source>
        <dbReference type="ARBA" id="ARBA00023136"/>
    </source>
</evidence>
<keyword evidence="6 10" id="KW-0472">Membrane</keyword>
<accession>A0A433TWW2</accession>
<dbReference type="PANTHER" id="PTHR22752:SF2">
    <property type="entry name" value="G-PROTEIN COUPLED RECEPTORS FAMILY 1 PROFILE DOMAIN-CONTAINING PROTEIN"/>
    <property type="match status" value="1"/>
</dbReference>
<evidence type="ECO:0000256" key="10">
    <source>
        <dbReference type="SAM" id="Phobius"/>
    </source>
</evidence>
<evidence type="ECO:0000256" key="5">
    <source>
        <dbReference type="ARBA" id="ARBA00023040"/>
    </source>
</evidence>
<feature type="transmembrane region" description="Helical" evidence="10">
    <location>
        <begin position="55"/>
        <end position="77"/>
    </location>
</feature>
<evidence type="ECO:0000256" key="9">
    <source>
        <dbReference type="SAM" id="MobiDB-lite"/>
    </source>
</evidence>
<keyword evidence="7" id="KW-0675">Receptor</keyword>
<dbReference type="GO" id="GO:0004930">
    <property type="term" value="F:G protein-coupled receptor activity"/>
    <property type="evidence" value="ECO:0007669"/>
    <property type="project" value="UniProtKB-KW"/>
</dbReference>
<protein>
    <recommendedName>
        <fullName evidence="11">G-protein coupled receptors family 1 profile domain-containing protein</fullName>
    </recommendedName>
</protein>
<dbReference type="InterPro" id="IPR000276">
    <property type="entry name" value="GPCR_Rhodpsn"/>
</dbReference>
<dbReference type="Pfam" id="PF00001">
    <property type="entry name" value="7tm_1"/>
    <property type="match status" value="1"/>
</dbReference>
<feature type="transmembrane region" description="Helical" evidence="10">
    <location>
        <begin position="258"/>
        <end position="281"/>
    </location>
</feature>
<feature type="region of interest" description="Disordered" evidence="9">
    <location>
        <begin position="369"/>
        <end position="412"/>
    </location>
</feature>
<feature type="transmembrane region" description="Helical" evidence="10">
    <location>
        <begin position="89"/>
        <end position="109"/>
    </location>
</feature>
<feature type="transmembrane region" description="Helical" evidence="10">
    <location>
        <begin position="208"/>
        <end position="230"/>
    </location>
</feature>
<keyword evidence="2" id="KW-1003">Cell membrane</keyword>
<dbReference type="OrthoDB" id="6117944at2759"/>
<evidence type="ECO:0000256" key="3">
    <source>
        <dbReference type="ARBA" id="ARBA00022692"/>
    </source>
</evidence>
<evidence type="ECO:0000256" key="4">
    <source>
        <dbReference type="ARBA" id="ARBA00022989"/>
    </source>
</evidence>
<dbReference type="SUPFAM" id="SSF81321">
    <property type="entry name" value="Family A G protein-coupled receptor-like"/>
    <property type="match status" value="2"/>
</dbReference>
<comment type="subcellular location">
    <subcellularLocation>
        <location evidence="1">Cell membrane</location>
        <topology evidence="1">Multi-pass membrane protein</topology>
    </subcellularLocation>
</comment>
<feature type="transmembrane region" description="Helical" evidence="10">
    <location>
        <begin position="129"/>
        <end position="155"/>
    </location>
</feature>
<dbReference type="STRING" id="188477.A0A433TWW2"/>
<proteinExistence type="predicted"/>
<dbReference type="PROSITE" id="PS50262">
    <property type="entry name" value="G_PROTEIN_RECEP_F1_2"/>
    <property type="match status" value="1"/>
</dbReference>
<feature type="domain" description="G-protein coupled receptors family 1 profile" evidence="11">
    <location>
        <begin position="68"/>
        <end position="550"/>
    </location>
</feature>
<sequence>MVSNLSARQASHWAPNAPFLNASDGSTTIDILDQNYTAGAQDGDQLSTAIAHASVALLALLIVVTFHGNLWVVLAILTRPHLRGAMANMFTVSLCCVDLLASTVTLPLSDHWNHPPALRNPLAHSQSHYYFTVSLCCVDLLASTVTLPLSLVTLVEGREALGERACQASAYTGTLSMLVSTLTLSMIACERLYSIALPMHQAAHASPALYFLLVVSIWAGGAGIAALPWAGFNSYRYSPSKRMCSLTWHSPAPQDESVSALILLVSFAIPTLVLITVYTGVFRVARKAARGVAPQPIATIASFPARPRSQAPPTAAAYPASDTNSCNSMHVSEAINTSSQFQMKPFINVQQATPSCSTANMTHTQIMRVSPRPIPSSSPGKDCDDRDSGIKTDSYLSMSPRSGSKNGRHVSSIEQKESYRLKIFECNFPYGCRSNPHPKIPPSKRESLQSHLRTQANISALRRQLWTDSPSTQSWNVSHSVKTAGYKLRPSHAKAFKTLLAIVLTHLFLWCPFFVCQLHQLRTHRPLAISLDVAVTWLSFLSYAVNPCLYGCLNRGIREELTRHLSHAQLACCCYVIGSTDGRGGALWRCGCRVPCQPRVPETSSDCEDEREDQHGDGAAESFFQFLQRTQGDED</sequence>
<evidence type="ECO:0000256" key="2">
    <source>
        <dbReference type="ARBA" id="ARBA00022475"/>
    </source>
</evidence>
<evidence type="ECO:0000256" key="1">
    <source>
        <dbReference type="ARBA" id="ARBA00004651"/>
    </source>
</evidence>
<name>A0A433TWW2_ELYCH</name>
<dbReference type="Gene3D" id="1.20.1070.10">
    <property type="entry name" value="Rhodopsin 7-helix transmembrane proteins"/>
    <property type="match status" value="3"/>
</dbReference>
<keyword evidence="8" id="KW-0807">Transducer</keyword>
<dbReference type="AlphaFoldDB" id="A0A433TWW2"/>
<evidence type="ECO:0000256" key="8">
    <source>
        <dbReference type="ARBA" id="ARBA00023224"/>
    </source>
</evidence>
<keyword evidence="4 10" id="KW-1133">Transmembrane helix</keyword>
<evidence type="ECO:0000313" key="12">
    <source>
        <dbReference type="EMBL" id="RUS86017.1"/>
    </source>
</evidence>
<dbReference type="Proteomes" id="UP000271974">
    <property type="component" value="Unassembled WGS sequence"/>
</dbReference>
<dbReference type="GO" id="GO:0005886">
    <property type="term" value="C:plasma membrane"/>
    <property type="evidence" value="ECO:0007669"/>
    <property type="project" value="UniProtKB-SubCell"/>
</dbReference>
<reference evidence="12 13" key="1">
    <citation type="submission" date="2019-01" db="EMBL/GenBank/DDBJ databases">
        <title>A draft genome assembly of the solar-powered sea slug Elysia chlorotica.</title>
        <authorList>
            <person name="Cai H."/>
            <person name="Li Q."/>
            <person name="Fang X."/>
            <person name="Li J."/>
            <person name="Curtis N.E."/>
            <person name="Altenburger A."/>
            <person name="Shibata T."/>
            <person name="Feng M."/>
            <person name="Maeda T."/>
            <person name="Schwartz J.A."/>
            <person name="Shigenobu S."/>
            <person name="Lundholm N."/>
            <person name="Nishiyama T."/>
            <person name="Yang H."/>
            <person name="Hasebe M."/>
            <person name="Li S."/>
            <person name="Pierce S.K."/>
            <person name="Wang J."/>
        </authorList>
    </citation>
    <scope>NUCLEOTIDE SEQUENCE [LARGE SCALE GENOMIC DNA]</scope>
    <source>
        <strain evidence="12">EC2010</strain>
        <tissue evidence="12">Whole organism of an adult</tissue>
    </source>
</reference>
<keyword evidence="13" id="KW-1185">Reference proteome</keyword>
<evidence type="ECO:0000313" key="13">
    <source>
        <dbReference type="Proteomes" id="UP000271974"/>
    </source>
</evidence>
<dbReference type="CDD" id="cd00637">
    <property type="entry name" value="7tm_classA_rhodopsin-like"/>
    <property type="match status" value="1"/>
</dbReference>
<feature type="compositionally biased region" description="Basic and acidic residues" evidence="9">
    <location>
        <begin position="381"/>
        <end position="390"/>
    </location>
</feature>
<feature type="compositionally biased region" description="Polar residues" evidence="9">
    <location>
        <begin position="394"/>
        <end position="405"/>
    </location>
</feature>
<evidence type="ECO:0000256" key="7">
    <source>
        <dbReference type="ARBA" id="ARBA00023170"/>
    </source>
</evidence>
<dbReference type="EMBL" id="RQTK01000153">
    <property type="protein sequence ID" value="RUS86017.1"/>
    <property type="molecule type" value="Genomic_DNA"/>
</dbReference>
<keyword evidence="3 10" id="KW-0812">Transmembrane</keyword>